<gene>
    <name evidence="1" type="primary">SRR5466365_1_2</name>
</gene>
<protein>
    <submittedName>
        <fullName evidence="1">Maturation protein</fullName>
    </submittedName>
</protein>
<dbReference type="GeneID" id="80396860"/>
<evidence type="ECO:0000313" key="2">
    <source>
        <dbReference type="Proteomes" id="UP000676934"/>
    </source>
</evidence>
<reference evidence="1" key="1">
    <citation type="submission" date="2020-09" db="EMBL/GenBank/DDBJ databases">
        <title>Leviviricetes taxonomy.</title>
        <authorList>
            <person name="Stockdale S.R."/>
            <person name="Callanan J."/>
            <person name="Adriaenssens E.M."/>
            <person name="Kuhn J.H."/>
            <person name="Rumnieks J."/>
            <person name="Shkoporov A."/>
            <person name="Draper L.A."/>
            <person name="Ross P."/>
            <person name="Hill C."/>
        </authorList>
    </citation>
    <scope>NUCLEOTIDE SEQUENCE</scope>
</reference>
<accession>A0A8S5L025</accession>
<dbReference type="EMBL" id="BK013631">
    <property type="protein sequence ID" value="DAD50804.1"/>
    <property type="molecule type" value="Genomic_RNA"/>
</dbReference>
<evidence type="ECO:0000313" key="1">
    <source>
        <dbReference type="EMBL" id="DAD50804.1"/>
    </source>
</evidence>
<organism evidence="1 2">
    <name type="scientific">ssRNA phage SRR5466365_1</name>
    <dbReference type="NCBI Taxonomy" id="2786400"/>
    <lineage>
        <taxon>Viruses</taxon>
        <taxon>Riboviria</taxon>
        <taxon>Orthornavirae</taxon>
        <taxon>Lenarviricota</taxon>
        <taxon>Leviviricetes</taxon>
        <taxon>Norzivirales</taxon>
        <taxon>Atkinsviridae</taxon>
        <taxon>Bahdevuvirus</taxon>
        <taxon>Bahdevuvirus caenivivens</taxon>
    </lineage>
</organism>
<dbReference type="KEGG" id="vg:80396860"/>
<proteinExistence type="predicted"/>
<name>A0A8S5L025_9VIRU</name>
<keyword evidence="2" id="KW-1185">Reference proteome</keyword>
<dbReference type="RefSeq" id="YP_010768694.1">
    <property type="nucleotide sequence ID" value="NC_073766.1"/>
</dbReference>
<dbReference type="Proteomes" id="UP000676934">
    <property type="component" value="Segment"/>
</dbReference>
<sequence>MSAKSETTRHRIINVTRTKVTDIDNLAENYDQTVQSTVSWSDTESNSGGDKPAWKSLVAANSDATNAVSASRARFTKTEPGAANLYVERKRLSGSPPGRIVYRTELTQWKTDLITFSKPTPGANLPGPISNATRQFVSKGKSRISPANLGVTLGELNESLRMIARPGRALVGGFKSYLTQVNKNLRRNKHVSKAKKRGIMAETWLEYSFGWYPLIRDTESLATAAAQTAAGINTLNVSAFAGETGSPVVSSGSKNYPGCGYFDYDILTTTTTTCSIKGKIKVEVGQPGQFQQTFGLQLRDFVPTVWELIPWSFAIDYFTGVGDYISSLCFPTSSFVYITRSTKTTVKRQSCNCRVLGLTTKSSTNLAIQASVAPGQTIAEVDSFSRVPVYNLVSPVSLRLPAAKTAYANLAALATLRYTHQRRS</sequence>